<reference evidence="3 4" key="1">
    <citation type="journal article" date="2021" name="Commun. Biol.">
        <title>The genome of Shorea leprosula (Dipterocarpaceae) highlights the ecological relevance of drought in aseasonal tropical rainforests.</title>
        <authorList>
            <person name="Ng K.K.S."/>
            <person name="Kobayashi M.J."/>
            <person name="Fawcett J.A."/>
            <person name="Hatakeyama M."/>
            <person name="Paape T."/>
            <person name="Ng C.H."/>
            <person name="Ang C.C."/>
            <person name="Tnah L.H."/>
            <person name="Lee C.T."/>
            <person name="Nishiyama T."/>
            <person name="Sese J."/>
            <person name="O'Brien M.J."/>
            <person name="Copetti D."/>
            <person name="Mohd Noor M.I."/>
            <person name="Ong R.C."/>
            <person name="Putra M."/>
            <person name="Sireger I.Z."/>
            <person name="Indrioko S."/>
            <person name="Kosugi Y."/>
            <person name="Izuno A."/>
            <person name="Isagi Y."/>
            <person name="Lee S.L."/>
            <person name="Shimizu K.K."/>
        </authorList>
    </citation>
    <scope>NUCLEOTIDE SEQUENCE [LARGE SCALE GENOMIC DNA]</scope>
    <source>
        <strain evidence="3">214</strain>
    </source>
</reference>
<comment type="similarity">
    <text evidence="1">Belongs to the thioesterase PaaI family.</text>
</comment>
<dbReference type="PANTHER" id="PTHR21660:SF12">
    <property type="entry name" value="OS07G0462700 PROTEIN"/>
    <property type="match status" value="1"/>
</dbReference>
<dbReference type="CDD" id="cd03443">
    <property type="entry name" value="PaaI_thioesterase"/>
    <property type="match status" value="1"/>
</dbReference>
<dbReference type="GO" id="GO:0047617">
    <property type="term" value="F:fatty acyl-CoA hydrolase activity"/>
    <property type="evidence" value="ECO:0007669"/>
    <property type="project" value="InterPro"/>
</dbReference>
<dbReference type="EMBL" id="BPVZ01000002">
    <property type="protein sequence ID" value="GKU88231.1"/>
    <property type="molecule type" value="Genomic_DNA"/>
</dbReference>
<gene>
    <name evidence="3" type="ORF">SLEP1_g2519</name>
</gene>
<sequence length="189" mass="20168">MAKPSPSIPFLQQTQTLSSSSSSSFSETIVKDLPPEITAAVAGFFESVGVSDPDIDNYNSIDLYSNLLCGHLKAQKIERGRLTCLVSVKPALGNYFGGTHGGAVGAIAERVSIATARTVVAQDKELFLGELSISYLSAAPVNSELLVDGSVVRSGRNLTVVSMDFKMKETKKLVYTARATFYNSPIAKL</sequence>
<accession>A0AAV5HPQ3</accession>
<evidence type="ECO:0000259" key="2">
    <source>
        <dbReference type="Pfam" id="PF03061"/>
    </source>
</evidence>
<dbReference type="SUPFAM" id="SSF54637">
    <property type="entry name" value="Thioesterase/thiol ester dehydrase-isomerase"/>
    <property type="match status" value="1"/>
</dbReference>
<evidence type="ECO:0000256" key="1">
    <source>
        <dbReference type="ARBA" id="ARBA00008324"/>
    </source>
</evidence>
<comment type="caution">
    <text evidence="3">The sequence shown here is derived from an EMBL/GenBank/DDBJ whole genome shotgun (WGS) entry which is preliminary data.</text>
</comment>
<keyword evidence="4" id="KW-1185">Reference proteome</keyword>
<evidence type="ECO:0000313" key="4">
    <source>
        <dbReference type="Proteomes" id="UP001054252"/>
    </source>
</evidence>
<dbReference type="Pfam" id="PF03061">
    <property type="entry name" value="4HBT"/>
    <property type="match status" value="1"/>
</dbReference>
<evidence type="ECO:0000313" key="3">
    <source>
        <dbReference type="EMBL" id="GKU88231.1"/>
    </source>
</evidence>
<proteinExistence type="inferred from homology"/>
<dbReference type="InterPro" id="IPR039298">
    <property type="entry name" value="ACOT13"/>
</dbReference>
<dbReference type="Gene3D" id="3.10.129.10">
    <property type="entry name" value="Hotdog Thioesterase"/>
    <property type="match status" value="1"/>
</dbReference>
<dbReference type="InterPro" id="IPR029069">
    <property type="entry name" value="HotDog_dom_sf"/>
</dbReference>
<feature type="domain" description="Thioesterase" evidence="2">
    <location>
        <begin position="97"/>
        <end position="171"/>
    </location>
</feature>
<dbReference type="PANTHER" id="PTHR21660">
    <property type="entry name" value="THIOESTERASE SUPERFAMILY MEMBER-RELATED"/>
    <property type="match status" value="1"/>
</dbReference>
<organism evidence="3 4">
    <name type="scientific">Rubroshorea leprosula</name>
    <dbReference type="NCBI Taxonomy" id="152421"/>
    <lineage>
        <taxon>Eukaryota</taxon>
        <taxon>Viridiplantae</taxon>
        <taxon>Streptophyta</taxon>
        <taxon>Embryophyta</taxon>
        <taxon>Tracheophyta</taxon>
        <taxon>Spermatophyta</taxon>
        <taxon>Magnoliopsida</taxon>
        <taxon>eudicotyledons</taxon>
        <taxon>Gunneridae</taxon>
        <taxon>Pentapetalae</taxon>
        <taxon>rosids</taxon>
        <taxon>malvids</taxon>
        <taxon>Malvales</taxon>
        <taxon>Dipterocarpaceae</taxon>
        <taxon>Rubroshorea</taxon>
    </lineage>
</organism>
<dbReference type="InterPro" id="IPR006683">
    <property type="entry name" value="Thioestr_dom"/>
</dbReference>
<dbReference type="Proteomes" id="UP001054252">
    <property type="component" value="Unassembled WGS sequence"/>
</dbReference>
<dbReference type="AlphaFoldDB" id="A0AAV5HPQ3"/>
<name>A0AAV5HPQ3_9ROSI</name>
<protein>
    <recommendedName>
        <fullName evidence="2">Thioesterase domain-containing protein</fullName>
    </recommendedName>
</protein>